<feature type="domain" description="Thioesterase" evidence="2">
    <location>
        <begin position="18"/>
        <end position="228"/>
    </location>
</feature>
<organism evidence="3 4">
    <name type="scientific">Streptomyces palmae</name>
    <dbReference type="NCBI Taxonomy" id="1701085"/>
    <lineage>
        <taxon>Bacteria</taxon>
        <taxon>Bacillati</taxon>
        <taxon>Actinomycetota</taxon>
        <taxon>Actinomycetes</taxon>
        <taxon>Kitasatosporales</taxon>
        <taxon>Streptomycetaceae</taxon>
        <taxon>Streptomyces</taxon>
    </lineage>
</organism>
<evidence type="ECO:0000256" key="1">
    <source>
        <dbReference type="ARBA" id="ARBA00007169"/>
    </source>
</evidence>
<dbReference type="InterPro" id="IPR029058">
    <property type="entry name" value="AB_hydrolase_fold"/>
</dbReference>
<dbReference type="OrthoDB" id="8480037at2"/>
<dbReference type="PANTHER" id="PTHR11487">
    <property type="entry name" value="THIOESTERASE"/>
    <property type="match status" value="1"/>
</dbReference>
<dbReference type="PANTHER" id="PTHR11487:SF0">
    <property type="entry name" value="S-ACYL FATTY ACID SYNTHASE THIOESTERASE, MEDIUM CHAIN"/>
    <property type="match status" value="1"/>
</dbReference>
<keyword evidence="4" id="KW-1185">Reference proteome</keyword>
<dbReference type="Gene3D" id="3.40.50.1820">
    <property type="entry name" value="alpha/beta hydrolase"/>
    <property type="match status" value="1"/>
</dbReference>
<reference evidence="3 4" key="1">
    <citation type="submission" date="2019-03" db="EMBL/GenBank/DDBJ databases">
        <authorList>
            <person name="Gonzalez-Pimentel J.L."/>
        </authorList>
    </citation>
    <scope>NUCLEOTIDE SEQUENCE [LARGE SCALE GENOMIC DNA]</scope>
    <source>
        <strain evidence="3 4">JCM 31289</strain>
    </source>
</reference>
<dbReference type="RefSeq" id="WP_135338865.1">
    <property type="nucleotide sequence ID" value="NZ_JBHLTX010000055.1"/>
</dbReference>
<comment type="similarity">
    <text evidence="1">Belongs to the thioesterase family.</text>
</comment>
<evidence type="ECO:0000313" key="3">
    <source>
        <dbReference type="EMBL" id="TGB12295.1"/>
    </source>
</evidence>
<accession>A0A4Z0HEJ1</accession>
<dbReference type="GO" id="GO:0008610">
    <property type="term" value="P:lipid biosynthetic process"/>
    <property type="evidence" value="ECO:0007669"/>
    <property type="project" value="TreeGrafter"/>
</dbReference>
<dbReference type="SUPFAM" id="SSF53474">
    <property type="entry name" value="alpha/beta-Hydrolases"/>
    <property type="match status" value="1"/>
</dbReference>
<evidence type="ECO:0000313" key="4">
    <source>
        <dbReference type="Proteomes" id="UP000297948"/>
    </source>
</evidence>
<dbReference type="Pfam" id="PF00975">
    <property type="entry name" value="Thioesterase"/>
    <property type="match status" value="1"/>
</dbReference>
<dbReference type="InterPro" id="IPR001031">
    <property type="entry name" value="Thioesterase"/>
</dbReference>
<gene>
    <name evidence="3" type="ORF">E4099_11295</name>
</gene>
<name>A0A4Z0HEJ1_9ACTN</name>
<protein>
    <submittedName>
        <fullName evidence="3">Thioesterase</fullName>
    </submittedName>
</protein>
<dbReference type="AlphaFoldDB" id="A0A4Z0HEJ1"/>
<dbReference type="Proteomes" id="UP000297948">
    <property type="component" value="Unassembled WGS sequence"/>
</dbReference>
<evidence type="ECO:0000259" key="2">
    <source>
        <dbReference type="Pfam" id="PF00975"/>
    </source>
</evidence>
<dbReference type="InterPro" id="IPR012223">
    <property type="entry name" value="TEII"/>
</dbReference>
<proteinExistence type="inferred from homology"/>
<sequence>MRADPVIRPRPVERPALRLFVLHHAGGTHVLYRSWAALLPADWELCLLDAPGRPARPGVPCGTAAELAEVHLADIGPWTDRPYALFGHSMGAIAAFELALALRERGLAPPRWLGLSAVSPPEHHPRAEPRYALPDAQLRKAVGQMGGTTPEVLADPELWRLAEPVLRADLRMAECWRPRPGAAPLPVPLSVFAADGDRGAPPALMGTWAAHSTRFAGVHTLPGGHFYFQPDPAVLVGRIVAAIREVIGE</sequence>
<comment type="caution">
    <text evidence="3">The sequence shown here is derived from an EMBL/GenBank/DDBJ whole genome shotgun (WGS) entry which is preliminary data.</text>
</comment>
<dbReference type="EMBL" id="SRID01000078">
    <property type="protein sequence ID" value="TGB12295.1"/>
    <property type="molecule type" value="Genomic_DNA"/>
</dbReference>